<dbReference type="Pfam" id="PF12950">
    <property type="entry name" value="TaqI_C"/>
    <property type="match status" value="1"/>
</dbReference>
<evidence type="ECO:0000256" key="3">
    <source>
        <dbReference type="ARBA" id="ARBA00022603"/>
    </source>
</evidence>
<comment type="catalytic activity">
    <reaction evidence="5">
        <text>a 2'-deoxyadenosine in DNA + S-adenosyl-L-methionine = an N(6)-methyl-2'-deoxyadenosine in DNA + S-adenosyl-L-homocysteine + H(+)</text>
        <dbReference type="Rhea" id="RHEA:15197"/>
        <dbReference type="Rhea" id="RHEA-COMP:12418"/>
        <dbReference type="Rhea" id="RHEA-COMP:12419"/>
        <dbReference type="ChEBI" id="CHEBI:15378"/>
        <dbReference type="ChEBI" id="CHEBI:57856"/>
        <dbReference type="ChEBI" id="CHEBI:59789"/>
        <dbReference type="ChEBI" id="CHEBI:90615"/>
        <dbReference type="ChEBI" id="CHEBI:90616"/>
        <dbReference type="EC" id="2.1.1.72"/>
    </reaction>
</comment>
<reference evidence="8 9" key="1">
    <citation type="submission" date="2018-03" db="EMBL/GenBank/DDBJ databases">
        <title>Genomic Encyclopedia of Archaeal and Bacterial Type Strains, Phase II (KMG-II): from individual species to whole genera.</title>
        <authorList>
            <person name="Goeker M."/>
        </authorList>
    </citation>
    <scope>NUCLEOTIDE SEQUENCE [LARGE SCALE GENOMIC DNA]</scope>
    <source>
        <strain evidence="8 9">DSM 29328</strain>
    </source>
</reference>
<keyword evidence="8" id="KW-0540">Nuclease</keyword>
<dbReference type="PANTHER" id="PTHR33841">
    <property type="entry name" value="DNA METHYLTRANSFERASE YEEA-RELATED"/>
    <property type="match status" value="1"/>
</dbReference>
<dbReference type="Proteomes" id="UP000239480">
    <property type="component" value="Unassembled WGS sequence"/>
</dbReference>
<dbReference type="AlphaFoldDB" id="A0A2T0RE70"/>
<dbReference type="GO" id="GO:0003677">
    <property type="term" value="F:DNA binding"/>
    <property type="evidence" value="ECO:0007669"/>
    <property type="project" value="InterPro"/>
</dbReference>
<dbReference type="InterPro" id="IPR029063">
    <property type="entry name" value="SAM-dependent_MTases_sf"/>
</dbReference>
<keyword evidence="8" id="KW-0378">Hydrolase</keyword>
<organism evidence="8 9">
    <name type="scientific">Aliiruegeria haliotis</name>
    <dbReference type="NCBI Taxonomy" id="1280846"/>
    <lineage>
        <taxon>Bacteria</taxon>
        <taxon>Pseudomonadati</taxon>
        <taxon>Pseudomonadota</taxon>
        <taxon>Alphaproteobacteria</taxon>
        <taxon>Rhodobacterales</taxon>
        <taxon>Roseobacteraceae</taxon>
        <taxon>Aliiruegeria</taxon>
    </lineage>
</organism>
<name>A0A2T0RE70_9RHOB</name>
<dbReference type="InterPro" id="IPR050953">
    <property type="entry name" value="N4_N6_ade-DNA_methylase"/>
</dbReference>
<evidence type="ECO:0000256" key="5">
    <source>
        <dbReference type="ARBA" id="ARBA00047942"/>
    </source>
</evidence>
<dbReference type="PANTHER" id="PTHR33841:SF1">
    <property type="entry name" value="DNA METHYLTRANSFERASE A"/>
    <property type="match status" value="1"/>
</dbReference>
<dbReference type="GO" id="GO:0008170">
    <property type="term" value="F:N-methyltransferase activity"/>
    <property type="evidence" value="ECO:0007669"/>
    <property type="project" value="InterPro"/>
</dbReference>
<evidence type="ECO:0000259" key="6">
    <source>
        <dbReference type="Pfam" id="PF02384"/>
    </source>
</evidence>
<feature type="domain" description="DNA methylase adenine-specific" evidence="6">
    <location>
        <begin position="22"/>
        <end position="233"/>
    </location>
</feature>
<keyword evidence="3" id="KW-0489">Methyltransferase</keyword>
<dbReference type="RefSeq" id="WP_106208527.1">
    <property type="nucleotide sequence ID" value="NZ_PVTD01000023.1"/>
</dbReference>
<evidence type="ECO:0000313" key="8">
    <source>
        <dbReference type="EMBL" id="PRY19410.1"/>
    </source>
</evidence>
<comment type="caution">
    <text evidence="8">The sequence shown here is derived from an EMBL/GenBank/DDBJ whole genome shotgun (WGS) entry which is preliminary data.</text>
</comment>
<gene>
    <name evidence="8" type="ORF">CLV78_12319</name>
</gene>
<dbReference type="Gene3D" id="3.40.50.150">
    <property type="entry name" value="Vaccinia Virus protein VP39"/>
    <property type="match status" value="1"/>
</dbReference>
<dbReference type="GO" id="GO:0004519">
    <property type="term" value="F:endonuclease activity"/>
    <property type="evidence" value="ECO:0007669"/>
    <property type="project" value="UniProtKB-KW"/>
</dbReference>
<sequence>MLITKLERRTEDAAISLPVSFEKGQVYTPRFLATWVAVLLKEHLGEQWSGDLVDPACGDGELLDAAFEQLPAAKLFGMDIDAEASQAAQTRLGGSAVIKTEDMLLSPSVKKRRQSFNPGAVISNPPWGADTLHSTGRLRTLGYSLANGQFDSWSLFVEMSLKALEGEGMAVFILPDAIFSPEHASTRSFIAENYTVEMIARLGEGIFKGVYRGTTVLLVRKSKPKLTHVVEVFRLSKTQRAAVLSGDLDLQDARKNSSHQVRQSRFLSDRGCRWDIDVRKSDQNLLSRIEASGGSWTDLVVSGRGVELSKRGLVKVCRNCAYVTPAPTRPREVTCQGCGLVAHSEQMATQQIVDTDTKKQPGFMPLIVGEDIGRYALSCSRQIKLNVPGINYKSHELYSQERLLVRKTGVGLKATVTKKTAASNQVVFHYVPLTKELNFFLYYVLGVLSSRVMFAYHLRKSGENEWRSHPYVTPKTLKELPIPAPKSGTQSWRQAVEIASRVKRHVRNGGRNRKLDLEIEGLVAGLYDLNHSDLDWVKQVICEAQSLEPMRALSKFDSQSIKIEMVP</sequence>
<dbReference type="InterPro" id="IPR025931">
    <property type="entry name" value="TaqI_C"/>
</dbReference>
<dbReference type="Gene3D" id="3.90.220.10">
    <property type="entry name" value="Adenine-n6-DNA-methyltransferase Taqi, Chain A, domain 2"/>
    <property type="match status" value="1"/>
</dbReference>
<evidence type="ECO:0000313" key="9">
    <source>
        <dbReference type="Proteomes" id="UP000239480"/>
    </source>
</evidence>
<evidence type="ECO:0000256" key="4">
    <source>
        <dbReference type="ARBA" id="ARBA00022679"/>
    </source>
</evidence>
<evidence type="ECO:0000256" key="1">
    <source>
        <dbReference type="ARBA" id="ARBA00006594"/>
    </source>
</evidence>
<evidence type="ECO:0000256" key="2">
    <source>
        <dbReference type="ARBA" id="ARBA00011900"/>
    </source>
</evidence>
<keyword evidence="4" id="KW-0808">Transferase</keyword>
<dbReference type="SUPFAM" id="SSF53335">
    <property type="entry name" value="S-adenosyl-L-methionine-dependent methyltransferases"/>
    <property type="match status" value="1"/>
</dbReference>
<feature type="domain" description="TaqI-like C-terminal specificity" evidence="7">
    <location>
        <begin position="365"/>
        <end position="482"/>
    </location>
</feature>
<protein>
    <recommendedName>
        <fullName evidence="2">site-specific DNA-methyltransferase (adenine-specific)</fullName>
        <ecNumber evidence="2">2.1.1.72</ecNumber>
    </recommendedName>
</protein>
<dbReference type="PRINTS" id="PR00507">
    <property type="entry name" value="N12N6MTFRASE"/>
</dbReference>
<proteinExistence type="inferred from homology"/>
<dbReference type="EMBL" id="PVTD01000023">
    <property type="protein sequence ID" value="PRY19410.1"/>
    <property type="molecule type" value="Genomic_DNA"/>
</dbReference>
<evidence type="ECO:0000259" key="7">
    <source>
        <dbReference type="Pfam" id="PF12950"/>
    </source>
</evidence>
<keyword evidence="8" id="KW-0255">Endonuclease</keyword>
<dbReference type="InterPro" id="IPR003356">
    <property type="entry name" value="DNA_methylase_A-5"/>
</dbReference>
<accession>A0A2T0RE70</accession>
<dbReference type="InterPro" id="IPR023135">
    <property type="entry name" value="N6_DNA_MeTrfase_TaqI_C"/>
</dbReference>
<comment type="similarity">
    <text evidence="1">Belongs to the N(4)/N(6)-methyltransferase family.</text>
</comment>
<dbReference type="GO" id="GO:0009007">
    <property type="term" value="F:site-specific DNA-methyltransferase (adenine-specific) activity"/>
    <property type="evidence" value="ECO:0007669"/>
    <property type="project" value="UniProtKB-EC"/>
</dbReference>
<keyword evidence="9" id="KW-1185">Reference proteome</keyword>
<dbReference type="OrthoDB" id="9806213at2"/>
<dbReference type="EC" id="2.1.1.72" evidence="2"/>
<dbReference type="Pfam" id="PF02384">
    <property type="entry name" value="N6_Mtase"/>
    <property type="match status" value="1"/>
</dbReference>
<dbReference type="GO" id="GO:0032259">
    <property type="term" value="P:methylation"/>
    <property type="evidence" value="ECO:0007669"/>
    <property type="project" value="UniProtKB-KW"/>
</dbReference>